<feature type="binding site" evidence="13 14">
    <location>
        <position position="53"/>
    </location>
    <ligand>
        <name>[4Fe-4S] cluster</name>
        <dbReference type="ChEBI" id="CHEBI:49883"/>
        <note>4Fe-4S-S-AdoMet</note>
    </ligand>
</feature>
<comment type="caution">
    <text evidence="16">The sequence shown here is derived from an EMBL/GenBank/DDBJ whole genome shotgun (WGS) entry which is preliminary data.</text>
</comment>
<comment type="pathway">
    <text evidence="1 13">Cofactor biosynthesis; biotin biosynthesis; biotin from 7,8-diaminononanoate: step 2/2.</text>
</comment>
<dbReference type="PIRSF" id="PIRSF001619">
    <property type="entry name" value="Biotin_synth"/>
    <property type="match status" value="1"/>
</dbReference>
<evidence type="ECO:0000256" key="6">
    <source>
        <dbReference type="ARBA" id="ARBA00022691"/>
    </source>
</evidence>
<gene>
    <name evidence="13" type="primary">bioB</name>
    <name evidence="16" type="ORF">VAS14_01401</name>
</gene>
<name>Q1ZQG5_PHOAS</name>
<keyword evidence="9 13" id="KW-0093">Biotin biosynthesis</keyword>
<dbReference type="EMBL" id="AAOJ01000003">
    <property type="protein sequence ID" value="EAS64332.1"/>
    <property type="molecule type" value="Genomic_DNA"/>
</dbReference>
<evidence type="ECO:0000256" key="5">
    <source>
        <dbReference type="ARBA" id="ARBA00022679"/>
    </source>
</evidence>
<dbReference type="SMART" id="SM00729">
    <property type="entry name" value="Elp3"/>
    <property type="match status" value="1"/>
</dbReference>
<dbReference type="NCBIfam" id="TIGR00433">
    <property type="entry name" value="bioB"/>
    <property type="match status" value="1"/>
</dbReference>
<dbReference type="PANTHER" id="PTHR22976">
    <property type="entry name" value="BIOTIN SYNTHASE"/>
    <property type="match status" value="1"/>
</dbReference>
<evidence type="ECO:0000256" key="13">
    <source>
        <dbReference type="HAMAP-Rule" id="MF_01694"/>
    </source>
</evidence>
<keyword evidence="11 13" id="KW-0411">Iron-sulfur</keyword>
<dbReference type="EC" id="2.8.1.6" evidence="3 13"/>
<feature type="domain" description="Radical SAM core" evidence="15">
    <location>
        <begin position="38"/>
        <end position="257"/>
    </location>
</feature>
<keyword evidence="8 13" id="KW-0479">Metal-binding</keyword>
<dbReference type="HOGENOM" id="CLU_033172_1_2_6"/>
<evidence type="ECO:0000256" key="12">
    <source>
        <dbReference type="ARBA" id="ARBA00051157"/>
    </source>
</evidence>
<evidence type="ECO:0000256" key="10">
    <source>
        <dbReference type="ARBA" id="ARBA00023004"/>
    </source>
</evidence>
<evidence type="ECO:0000256" key="3">
    <source>
        <dbReference type="ARBA" id="ARBA00012236"/>
    </source>
</evidence>
<dbReference type="InterPro" id="IPR010722">
    <property type="entry name" value="BATS_dom"/>
</dbReference>
<dbReference type="AlphaFoldDB" id="Q1ZQG5"/>
<dbReference type="HAMAP" id="MF_01694">
    <property type="entry name" value="BioB"/>
    <property type="match status" value="1"/>
</dbReference>
<evidence type="ECO:0000259" key="15">
    <source>
        <dbReference type="PROSITE" id="PS51918"/>
    </source>
</evidence>
<dbReference type="InterPro" id="IPR002684">
    <property type="entry name" value="Biotin_synth/BioAB"/>
</dbReference>
<comment type="similarity">
    <text evidence="2 13">Belongs to the radical SAM superfamily. Biotin synthase family.</text>
</comment>
<dbReference type="Proteomes" id="UP000001603">
    <property type="component" value="Unassembled WGS sequence"/>
</dbReference>
<dbReference type="UniPathway" id="UPA00078">
    <property type="reaction ID" value="UER00162"/>
</dbReference>
<comment type="cofactor">
    <cofactor evidence="14">
        <name>[2Fe-2S] cluster</name>
        <dbReference type="ChEBI" id="CHEBI:190135"/>
    </cofactor>
    <text evidence="14">Binds 1 [2Fe-2S] cluster. The cluster is coordinated with 3 cysteines and 1 arginine.</text>
</comment>
<dbReference type="InterPro" id="IPR006638">
    <property type="entry name" value="Elp3/MiaA/NifB-like_rSAM"/>
</dbReference>
<comment type="catalytic activity">
    <reaction evidence="12 13">
        <text>(4R,5S)-dethiobiotin + (sulfur carrier)-SH + 2 reduced [2Fe-2S]-[ferredoxin] + 2 S-adenosyl-L-methionine = (sulfur carrier)-H + biotin + 2 5'-deoxyadenosine + 2 L-methionine + 2 oxidized [2Fe-2S]-[ferredoxin]</text>
        <dbReference type="Rhea" id="RHEA:22060"/>
        <dbReference type="Rhea" id="RHEA-COMP:10000"/>
        <dbReference type="Rhea" id="RHEA-COMP:10001"/>
        <dbReference type="Rhea" id="RHEA-COMP:14737"/>
        <dbReference type="Rhea" id="RHEA-COMP:14739"/>
        <dbReference type="ChEBI" id="CHEBI:17319"/>
        <dbReference type="ChEBI" id="CHEBI:29917"/>
        <dbReference type="ChEBI" id="CHEBI:33737"/>
        <dbReference type="ChEBI" id="CHEBI:33738"/>
        <dbReference type="ChEBI" id="CHEBI:57586"/>
        <dbReference type="ChEBI" id="CHEBI:57844"/>
        <dbReference type="ChEBI" id="CHEBI:59789"/>
        <dbReference type="ChEBI" id="CHEBI:64428"/>
        <dbReference type="ChEBI" id="CHEBI:149473"/>
        <dbReference type="EC" id="2.8.1.6"/>
    </reaction>
</comment>
<dbReference type="InterPro" id="IPR024177">
    <property type="entry name" value="Biotin_synthase"/>
</dbReference>
<dbReference type="OrthoDB" id="9786826at2"/>
<protein>
    <recommendedName>
        <fullName evidence="3 13">Biotin synthase</fullName>
        <ecNumber evidence="3 13">2.8.1.6</ecNumber>
    </recommendedName>
</protein>
<evidence type="ECO:0000256" key="4">
    <source>
        <dbReference type="ARBA" id="ARBA00022485"/>
    </source>
</evidence>
<evidence type="ECO:0000256" key="9">
    <source>
        <dbReference type="ARBA" id="ARBA00022756"/>
    </source>
</evidence>
<comment type="subunit">
    <text evidence="13">Homodimer.</text>
</comment>
<dbReference type="PANTHER" id="PTHR22976:SF2">
    <property type="entry name" value="BIOTIN SYNTHASE, MITOCHONDRIAL"/>
    <property type="match status" value="1"/>
</dbReference>
<comment type="cofactor">
    <cofactor evidence="13">
        <name>[2Fe-2S] cluster</name>
        <dbReference type="ChEBI" id="CHEBI:190135"/>
    </cofactor>
    <text evidence="13">Binds 1 [2Fe-2S] cluster. The cluster is coordinated with 3 cysteines and 1 arginine.</text>
</comment>
<feature type="binding site" evidence="13 14">
    <location>
        <position position="128"/>
    </location>
    <ligand>
        <name>[2Fe-2S] cluster</name>
        <dbReference type="ChEBI" id="CHEBI:190135"/>
    </ligand>
</feature>
<feature type="binding site" evidence="13 14">
    <location>
        <position position="260"/>
    </location>
    <ligand>
        <name>[2Fe-2S] cluster</name>
        <dbReference type="ChEBI" id="CHEBI:190135"/>
    </ligand>
</feature>
<dbReference type="PROSITE" id="PS51918">
    <property type="entry name" value="RADICAL_SAM"/>
    <property type="match status" value="1"/>
</dbReference>
<dbReference type="SFLD" id="SFLDG01060">
    <property type="entry name" value="BATS_domain_containing"/>
    <property type="match status" value="1"/>
</dbReference>
<dbReference type="Gene3D" id="3.20.20.70">
    <property type="entry name" value="Aldolase class I"/>
    <property type="match status" value="1"/>
</dbReference>
<evidence type="ECO:0000256" key="11">
    <source>
        <dbReference type="ARBA" id="ARBA00023014"/>
    </source>
</evidence>
<dbReference type="SUPFAM" id="SSF102114">
    <property type="entry name" value="Radical SAM enzymes"/>
    <property type="match status" value="1"/>
</dbReference>
<keyword evidence="4 13" id="KW-0004">4Fe-4S</keyword>
<dbReference type="SFLD" id="SFLDS00029">
    <property type="entry name" value="Radical_SAM"/>
    <property type="match status" value="1"/>
</dbReference>
<dbReference type="SFLD" id="SFLDF00272">
    <property type="entry name" value="biotin_synthase"/>
    <property type="match status" value="1"/>
</dbReference>
<evidence type="ECO:0000256" key="8">
    <source>
        <dbReference type="ARBA" id="ARBA00022723"/>
    </source>
</evidence>
<evidence type="ECO:0000256" key="1">
    <source>
        <dbReference type="ARBA" id="ARBA00004942"/>
    </source>
</evidence>
<dbReference type="SMART" id="SM00876">
    <property type="entry name" value="BATS"/>
    <property type="match status" value="1"/>
</dbReference>
<dbReference type="GO" id="GO:0051539">
    <property type="term" value="F:4 iron, 4 sulfur cluster binding"/>
    <property type="evidence" value="ECO:0007669"/>
    <property type="project" value="UniProtKB-KW"/>
</dbReference>
<keyword evidence="6 13" id="KW-0949">S-adenosyl-L-methionine</keyword>
<dbReference type="eggNOG" id="COG0502">
    <property type="taxonomic scope" value="Bacteria"/>
</dbReference>
<evidence type="ECO:0000256" key="7">
    <source>
        <dbReference type="ARBA" id="ARBA00022714"/>
    </source>
</evidence>
<feature type="binding site" evidence="13 14">
    <location>
        <position position="57"/>
    </location>
    <ligand>
        <name>[4Fe-4S] cluster</name>
        <dbReference type="ChEBI" id="CHEBI:49883"/>
        <note>4Fe-4S-S-AdoMet</note>
    </ligand>
</feature>
<feature type="binding site" evidence="13 14">
    <location>
        <position position="60"/>
    </location>
    <ligand>
        <name>[4Fe-4S] cluster</name>
        <dbReference type="ChEBI" id="CHEBI:49883"/>
        <note>4Fe-4S-S-AdoMet</note>
    </ligand>
</feature>
<evidence type="ECO:0000313" key="17">
    <source>
        <dbReference type="Proteomes" id="UP000001603"/>
    </source>
</evidence>
<evidence type="ECO:0000256" key="2">
    <source>
        <dbReference type="ARBA" id="ARBA00010765"/>
    </source>
</evidence>
<dbReference type="SFLD" id="SFLDG01278">
    <property type="entry name" value="biotin_synthase_like"/>
    <property type="match status" value="1"/>
</dbReference>
<dbReference type="Pfam" id="PF04055">
    <property type="entry name" value="Radical_SAM"/>
    <property type="match status" value="1"/>
</dbReference>
<keyword evidence="5 13" id="KW-0808">Transferase</keyword>
<comment type="function">
    <text evidence="13">Catalyzes the conversion of dethiobiotin (DTB) to biotin by the insertion of a sulfur atom into dethiobiotin via a radical-based mechanism.</text>
</comment>
<evidence type="ECO:0000313" key="16">
    <source>
        <dbReference type="EMBL" id="EAS64332.1"/>
    </source>
</evidence>
<dbReference type="GO" id="GO:0005506">
    <property type="term" value="F:iron ion binding"/>
    <property type="evidence" value="ECO:0007669"/>
    <property type="project" value="UniProtKB-UniRule"/>
</dbReference>
<keyword evidence="10 13" id="KW-0408">Iron</keyword>
<dbReference type="CDD" id="cd01335">
    <property type="entry name" value="Radical_SAM"/>
    <property type="match status" value="1"/>
</dbReference>
<dbReference type="InterPro" id="IPR013785">
    <property type="entry name" value="Aldolase_TIM"/>
</dbReference>
<feature type="binding site" evidence="13 14">
    <location>
        <position position="188"/>
    </location>
    <ligand>
        <name>[2Fe-2S] cluster</name>
        <dbReference type="ChEBI" id="CHEBI:190135"/>
    </ligand>
</feature>
<keyword evidence="7 13" id="KW-0001">2Fe-2S</keyword>
<dbReference type="RefSeq" id="WP_005367269.1">
    <property type="nucleotide sequence ID" value="NZ_CH902600.1"/>
</dbReference>
<proteinExistence type="inferred from homology"/>
<comment type="cofactor">
    <cofactor evidence="13 14">
        <name>[4Fe-4S] cluster</name>
        <dbReference type="ChEBI" id="CHEBI:49883"/>
    </cofactor>
    <text evidence="13 14">Binds 1 [4Fe-4S] cluster. The cluster is coordinated with 3 cysteines and an exchangeable S-adenosyl-L-methionine.</text>
</comment>
<feature type="binding site" evidence="13 14">
    <location>
        <position position="97"/>
    </location>
    <ligand>
        <name>[2Fe-2S] cluster</name>
        <dbReference type="ChEBI" id="CHEBI:190135"/>
    </ligand>
</feature>
<evidence type="ECO:0000256" key="14">
    <source>
        <dbReference type="PIRSR" id="PIRSR001619-1"/>
    </source>
</evidence>
<accession>Q1ZQG5</accession>
<dbReference type="Pfam" id="PF06968">
    <property type="entry name" value="BATS"/>
    <property type="match status" value="1"/>
</dbReference>
<dbReference type="GO" id="GO:0004076">
    <property type="term" value="F:biotin synthase activity"/>
    <property type="evidence" value="ECO:0007669"/>
    <property type="project" value="UniProtKB-UniRule"/>
</dbReference>
<dbReference type="GO" id="GO:0051537">
    <property type="term" value="F:2 iron, 2 sulfur cluster binding"/>
    <property type="evidence" value="ECO:0007669"/>
    <property type="project" value="UniProtKB-KW"/>
</dbReference>
<dbReference type="InterPro" id="IPR058240">
    <property type="entry name" value="rSAM_sf"/>
</dbReference>
<dbReference type="FunFam" id="3.20.20.70:FF:000011">
    <property type="entry name" value="Biotin synthase"/>
    <property type="match status" value="1"/>
</dbReference>
<reference evidence="16 17" key="1">
    <citation type="journal article" date="2009" name="Proc. Natl. Acad. Sci. U.S.A.">
        <title>The genomic basis of trophic strategy in marine bacteria.</title>
        <authorList>
            <person name="Lauro F.M."/>
            <person name="McDougald D."/>
            <person name="Thomas T."/>
            <person name="Williams T.J."/>
            <person name="Egan S."/>
            <person name="Rice S."/>
            <person name="DeMaere M.Z."/>
            <person name="Ting L."/>
            <person name="Ertan H."/>
            <person name="Johnson J."/>
            <person name="Ferriera S."/>
            <person name="Lapidus A."/>
            <person name="Anderson I."/>
            <person name="Kyrpides N."/>
            <person name="Munk A.C."/>
            <person name="Detter C."/>
            <person name="Han C.S."/>
            <person name="Brown M.V."/>
            <person name="Robb F.T."/>
            <person name="Kjelleberg S."/>
            <person name="Cavicchioli R."/>
        </authorList>
    </citation>
    <scope>NUCLEOTIDE SEQUENCE [LARGE SCALE GENOMIC DNA]</scope>
    <source>
        <strain evidence="16 17">S14</strain>
    </source>
</reference>
<sequence length="350" mass="39112">MEVRNNWTVEEVQALFDKPFMDLVFEAQQVHRQYHQPNQVQVSTLLSIKTGACPEDCKYCPQSAHYRTDVDKERLLEVERVLDAANKAKQSGATRFCMGAAWKNPKERDMPYLLDMVKGVKEMGLETCMTLGMITSEQADTLADAGLDYYNHNLDTSPEYYGNIITTRTYQDRLDTLSHVRDAGMKICSGGIIGMGESSRDRAGLLVELANLPVHPESVPINMLVKVKGTPLESVDDVDPFDFIRIIAVARIIMPMSAVRLSAGREDMNEQMQALCFMAGANSVFYGCKLLTTPNPGEDKDMQLFAKLGINSEQQASKPDEVQEHELLGKVAQRVASRPTKDDIFYDASV</sequence>
<dbReference type="InterPro" id="IPR007197">
    <property type="entry name" value="rSAM"/>
</dbReference>
<dbReference type="GO" id="GO:0009102">
    <property type="term" value="P:biotin biosynthetic process"/>
    <property type="evidence" value="ECO:0007669"/>
    <property type="project" value="UniProtKB-UniRule"/>
</dbReference>
<organism evidence="16 17">
    <name type="scientific">Photobacterium angustum (strain S14 / CCUG 15956)</name>
    <name type="common">Vibrio sp. (strain S14 / CCUG 15956)</name>
    <dbReference type="NCBI Taxonomy" id="314292"/>
    <lineage>
        <taxon>Bacteria</taxon>
        <taxon>Pseudomonadati</taxon>
        <taxon>Pseudomonadota</taxon>
        <taxon>Gammaproteobacteria</taxon>
        <taxon>Vibrionales</taxon>
        <taxon>Vibrionaceae</taxon>
        <taxon>Photobacterium</taxon>
    </lineage>
</organism>